<keyword evidence="2" id="KW-0732">Signal</keyword>
<comment type="caution">
    <text evidence="4">The sequence shown here is derived from an EMBL/GenBank/DDBJ whole genome shotgun (WGS) entry which is preliminary data.</text>
</comment>
<dbReference type="SMART" id="SM00450">
    <property type="entry name" value="RHOD"/>
    <property type="match status" value="2"/>
</dbReference>
<dbReference type="Pfam" id="PF00581">
    <property type="entry name" value="Rhodanese"/>
    <property type="match status" value="2"/>
</dbReference>
<dbReference type="PROSITE" id="PS50206">
    <property type="entry name" value="RHODANESE_3"/>
    <property type="match status" value="2"/>
</dbReference>
<dbReference type="Proteomes" id="UP000748752">
    <property type="component" value="Unassembled WGS sequence"/>
</dbReference>
<reference evidence="4 5" key="1">
    <citation type="journal article" date="2020" name="Microorganisms">
        <title>Osmotic Adaptation and Compatible Solute Biosynthesis of Phototrophic Bacteria as Revealed from Genome Analyses.</title>
        <authorList>
            <person name="Imhoff J.F."/>
            <person name="Rahn T."/>
            <person name="Kunzel S."/>
            <person name="Keller A."/>
            <person name="Neulinger S.C."/>
        </authorList>
    </citation>
    <scope>NUCLEOTIDE SEQUENCE [LARGE SCALE GENOMIC DNA]</scope>
    <source>
        <strain evidence="4 5">DSM 6210</strain>
    </source>
</reference>
<dbReference type="PANTHER" id="PTHR43855:SF1">
    <property type="entry name" value="THIOSULFATE SULFURTRANSFERASE"/>
    <property type="match status" value="1"/>
</dbReference>
<evidence type="ECO:0000259" key="3">
    <source>
        <dbReference type="PROSITE" id="PS50206"/>
    </source>
</evidence>
<accession>A0ABS1CG73</accession>
<dbReference type="Gene3D" id="3.40.250.10">
    <property type="entry name" value="Rhodanese-like domain"/>
    <property type="match status" value="2"/>
</dbReference>
<feature type="domain" description="Rhodanese" evidence="3">
    <location>
        <begin position="45"/>
        <end position="166"/>
    </location>
</feature>
<evidence type="ECO:0000313" key="5">
    <source>
        <dbReference type="Proteomes" id="UP000748752"/>
    </source>
</evidence>
<evidence type="ECO:0000313" key="4">
    <source>
        <dbReference type="EMBL" id="MBK1630920.1"/>
    </source>
</evidence>
<dbReference type="PANTHER" id="PTHR43855">
    <property type="entry name" value="THIOSULFATE SULFURTRANSFERASE"/>
    <property type="match status" value="1"/>
</dbReference>
<dbReference type="EMBL" id="NRRV01000018">
    <property type="protein sequence ID" value="MBK1630920.1"/>
    <property type="molecule type" value="Genomic_DNA"/>
</dbReference>
<evidence type="ECO:0000256" key="2">
    <source>
        <dbReference type="SAM" id="SignalP"/>
    </source>
</evidence>
<dbReference type="CDD" id="cd01448">
    <property type="entry name" value="TST_Repeat_1"/>
    <property type="match status" value="1"/>
</dbReference>
<sequence>MKLRPTIRMQAGFTILLWSLGLGTGAAAAEIEPVIDADRLEAIACEPDVVVLDIRSDKIDGQSRAEYEQGHVPCAIHSDYVKDGWRMKAKGVPGMLPPVDKLEALIGSLGIDDETHVVIAPMGRDAKSVAAGTRVYWTLKLLGHDAVSILDGGTLGYFDKESRPLEANARTPQPKSFTARLRPEMLIEADAVAPAAARGALVVDYRRRDEFNGLNRNGKTTRAGTLLGAHNLPLEWLTRDNGGFFRSAGALQQIYGFAGIPVDAQQIAFCNTGHKASLGWFIAHEILGSTDVQLYDGSMAEWSRLEGRPMAQVIRVGD</sequence>
<keyword evidence="5" id="KW-1185">Reference proteome</keyword>
<feature type="domain" description="Rhodanese" evidence="3">
    <location>
        <begin position="222"/>
        <end position="311"/>
    </location>
</feature>
<proteinExistence type="predicted"/>
<dbReference type="InterPro" id="IPR036873">
    <property type="entry name" value="Rhodanese-like_dom_sf"/>
</dbReference>
<gene>
    <name evidence="4" type="ORF">CKO31_09230</name>
</gene>
<keyword evidence="1" id="KW-0677">Repeat</keyword>
<name>A0ABS1CG73_9GAMM</name>
<organism evidence="4 5">
    <name type="scientific">Thiohalocapsa halophila</name>
    <dbReference type="NCBI Taxonomy" id="69359"/>
    <lineage>
        <taxon>Bacteria</taxon>
        <taxon>Pseudomonadati</taxon>
        <taxon>Pseudomonadota</taxon>
        <taxon>Gammaproteobacteria</taxon>
        <taxon>Chromatiales</taxon>
        <taxon>Chromatiaceae</taxon>
        <taxon>Thiohalocapsa</taxon>
    </lineage>
</organism>
<dbReference type="InterPro" id="IPR001763">
    <property type="entry name" value="Rhodanese-like_dom"/>
</dbReference>
<evidence type="ECO:0000256" key="1">
    <source>
        <dbReference type="ARBA" id="ARBA00022737"/>
    </source>
</evidence>
<dbReference type="SUPFAM" id="SSF52821">
    <property type="entry name" value="Rhodanese/Cell cycle control phosphatase"/>
    <property type="match status" value="2"/>
</dbReference>
<feature type="chain" id="PRO_5045912539" description="Rhodanese domain-containing protein" evidence="2">
    <location>
        <begin position="29"/>
        <end position="318"/>
    </location>
</feature>
<feature type="signal peptide" evidence="2">
    <location>
        <begin position="1"/>
        <end position="28"/>
    </location>
</feature>
<dbReference type="InterPro" id="IPR051126">
    <property type="entry name" value="Thiosulfate_sulfurtransferase"/>
</dbReference>
<protein>
    <recommendedName>
        <fullName evidence="3">Rhodanese domain-containing protein</fullName>
    </recommendedName>
</protein>